<keyword evidence="3" id="KW-0813">Transport</keyword>
<keyword evidence="7 8" id="KW-0472">Membrane</keyword>
<dbReference type="NCBIfam" id="TIGR00688">
    <property type="entry name" value="rarD"/>
    <property type="match status" value="1"/>
</dbReference>
<evidence type="ECO:0000256" key="7">
    <source>
        <dbReference type="ARBA" id="ARBA00023136"/>
    </source>
</evidence>
<evidence type="ECO:0000256" key="5">
    <source>
        <dbReference type="ARBA" id="ARBA00022692"/>
    </source>
</evidence>
<dbReference type="Pfam" id="PF00892">
    <property type="entry name" value="EamA"/>
    <property type="match status" value="1"/>
</dbReference>
<evidence type="ECO:0000256" key="4">
    <source>
        <dbReference type="ARBA" id="ARBA00022475"/>
    </source>
</evidence>
<protein>
    <submittedName>
        <fullName evidence="10">EamA family transporter RarD</fullName>
    </submittedName>
</protein>
<sequence>MTPLENRDTPQGLAFAVSAYVMWGFLPLYLKLLDHLPPAEVVAHRVIWSVPVAGLLLLILRRTRDLKAALKSPRTMAMACLTAALISINWGIYVWAISTGQTLDAALGYYINPLFSVFLGSVLLRERLSRYQLLAISIAALAVLILAVQAGSLPWVALALMFSWGFYAFFKKSLPIGPNQGFLLEALILLIPGLGYVGYLMATGTGHFGVGGFDTAMLLGCGVVTAVPLIVYANGAKLLRLTTIGILQYIAPTMIFAIAVFVFGEEIDPARRIAFPLIWLALVVYSIPMVKQMRQGAVHTG</sequence>
<dbReference type="InterPro" id="IPR004626">
    <property type="entry name" value="RarD"/>
</dbReference>
<reference evidence="10 11" key="1">
    <citation type="submission" date="2023-04" db="EMBL/GenBank/DDBJ databases">
        <title>Complete genome sequence of Alisedimentitalea scapharcae.</title>
        <authorList>
            <person name="Rong J.-C."/>
            <person name="Yi M.-L."/>
            <person name="Zhao Q."/>
        </authorList>
    </citation>
    <scope>NUCLEOTIDE SEQUENCE [LARGE SCALE GENOMIC DNA]</scope>
    <source>
        <strain evidence="10 11">KCTC 42119</strain>
    </source>
</reference>
<feature type="transmembrane region" description="Helical" evidence="8">
    <location>
        <begin position="244"/>
        <end position="264"/>
    </location>
</feature>
<feature type="transmembrane region" description="Helical" evidence="8">
    <location>
        <begin position="270"/>
        <end position="287"/>
    </location>
</feature>
<feature type="transmembrane region" description="Helical" evidence="8">
    <location>
        <begin position="42"/>
        <end position="60"/>
    </location>
</feature>
<comment type="subcellular location">
    <subcellularLocation>
        <location evidence="1">Cell membrane</location>
        <topology evidence="1">Multi-pass membrane protein</topology>
    </subcellularLocation>
</comment>
<dbReference type="Proteomes" id="UP001623232">
    <property type="component" value="Chromosome"/>
</dbReference>
<dbReference type="EMBL" id="CP123584">
    <property type="protein sequence ID" value="WZK88809.1"/>
    <property type="molecule type" value="Genomic_DNA"/>
</dbReference>
<feature type="transmembrane region" description="Helical" evidence="8">
    <location>
        <begin position="208"/>
        <end position="232"/>
    </location>
</feature>
<accession>A0ABZ2XTX8</accession>
<dbReference type="InterPro" id="IPR037185">
    <property type="entry name" value="EmrE-like"/>
</dbReference>
<feature type="transmembrane region" description="Helical" evidence="8">
    <location>
        <begin position="131"/>
        <end position="147"/>
    </location>
</feature>
<keyword evidence="5 8" id="KW-0812">Transmembrane</keyword>
<dbReference type="SUPFAM" id="SSF103481">
    <property type="entry name" value="Multidrug resistance efflux transporter EmrE"/>
    <property type="match status" value="2"/>
</dbReference>
<keyword evidence="4" id="KW-1003">Cell membrane</keyword>
<name>A0ABZ2XTX8_9RHOB</name>
<gene>
    <name evidence="10" type="primary">rarD</name>
    <name evidence="10" type="ORF">QEZ52_19775</name>
</gene>
<dbReference type="InterPro" id="IPR000620">
    <property type="entry name" value="EamA_dom"/>
</dbReference>
<evidence type="ECO:0000313" key="10">
    <source>
        <dbReference type="EMBL" id="WZK88809.1"/>
    </source>
</evidence>
<organism evidence="10 11">
    <name type="scientific">Aliisedimentitalea scapharcae</name>
    <dbReference type="NCBI Taxonomy" id="1524259"/>
    <lineage>
        <taxon>Bacteria</taxon>
        <taxon>Pseudomonadati</taxon>
        <taxon>Pseudomonadota</taxon>
        <taxon>Alphaproteobacteria</taxon>
        <taxon>Rhodobacterales</taxon>
        <taxon>Roseobacteraceae</taxon>
        <taxon>Aliisedimentitalea</taxon>
    </lineage>
</organism>
<comment type="similarity">
    <text evidence="2">Belongs to the EamA transporter family.</text>
</comment>
<dbReference type="PANTHER" id="PTHR22911">
    <property type="entry name" value="ACYL-MALONYL CONDENSING ENZYME-RELATED"/>
    <property type="match status" value="1"/>
</dbReference>
<keyword evidence="11" id="KW-1185">Reference proteome</keyword>
<feature type="domain" description="EamA" evidence="9">
    <location>
        <begin position="12"/>
        <end position="146"/>
    </location>
</feature>
<dbReference type="PANTHER" id="PTHR22911:SF137">
    <property type="entry name" value="SOLUTE CARRIER FAMILY 35 MEMBER G2-RELATED"/>
    <property type="match status" value="1"/>
</dbReference>
<feature type="transmembrane region" description="Helical" evidence="8">
    <location>
        <begin position="12"/>
        <end position="30"/>
    </location>
</feature>
<evidence type="ECO:0000256" key="2">
    <source>
        <dbReference type="ARBA" id="ARBA00007362"/>
    </source>
</evidence>
<keyword evidence="6 8" id="KW-1133">Transmembrane helix</keyword>
<evidence type="ECO:0000259" key="9">
    <source>
        <dbReference type="Pfam" id="PF00892"/>
    </source>
</evidence>
<evidence type="ECO:0000256" key="1">
    <source>
        <dbReference type="ARBA" id="ARBA00004651"/>
    </source>
</evidence>
<feature type="transmembrane region" description="Helical" evidence="8">
    <location>
        <begin position="76"/>
        <end position="95"/>
    </location>
</feature>
<feature type="transmembrane region" description="Helical" evidence="8">
    <location>
        <begin position="182"/>
        <end position="202"/>
    </location>
</feature>
<evidence type="ECO:0000256" key="6">
    <source>
        <dbReference type="ARBA" id="ARBA00022989"/>
    </source>
</evidence>
<evidence type="ECO:0000313" key="11">
    <source>
        <dbReference type="Proteomes" id="UP001623232"/>
    </source>
</evidence>
<dbReference type="RefSeq" id="WP_406646437.1">
    <property type="nucleotide sequence ID" value="NZ_CP123584.1"/>
</dbReference>
<evidence type="ECO:0000256" key="3">
    <source>
        <dbReference type="ARBA" id="ARBA00022448"/>
    </source>
</evidence>
<feature type="transmembrane region" description="Helical" evidence="8">
    <location>
        <begin position="153"/>
        <end position="170"/>
    </location>
</feature>
<feature type="transmembrane region" description="Helical" evidence="8">
    <location>
        <begin position="107"/>
        <end position="124"/>
    </location>
</feature>
<evidence type="ECO:0000256" key="8">
    <source>
        <dbReference type="SAM" id="Phobius"/>
    </source>
</evidence>
<proteinExistence type="inferred from homology"/>